<dbReference type="STRING" id="435908.IDSA_06555"/>
<sequence>MKTLQNYAAILRKRRDDLELSQQDMRLKIGMSQQQYQRIEAGADTRLSTLLRVLDGLDMELVLIPKESVRQVEQQLTQLDQARSADGEKSRGLSPWQLVKDLEDD</sequence>
<dbReference type="AlphaFoldDB" id="A0A094IZ78"/>
<feature type="domain" description="HTH cro/C1-type" evidence="2">
    <location>
        <begin position="11"/>
        <end position="64"/>
    </location>
</feature>
<reference evidence="3 4" key="1">
    <citation type="submission" date="2014-06" db="EMBL/GenBank/DDBJ databases">
        <title>The draft genome sequence of Idiomarina salinarum ISL-52.</title>
        <authorList>
            <person name="Du J."/>
            <person name="Shao Z."/>
        </authorList>
    </citation>
    <scope>NUCLEOTIDE SEQUENCE [LARGE SCALE GENOMIC DNA]</scope>
    <source>
        <strain evidence="3 4">ISL-52</strain>
    </source>
</reference>
<dbReference type="InterPro" id="IPR010982">
    <property type="entry name" value="Lambda_DNA-bd_dom_sf"/>
</dbReference>
<dbReference type="CDD" id="cd00093">
    <property type="entry name" value="HTH_XRE"/>
    <property type="match status" value="1"/>
</dbReference>
<comment type="caution">
    <text evidence="3">The sequence shown here is derived from an EMBL/GenBank/DDBJ whole genome shotgun (WGS) entry which is preliminary data.</text>
</comment>
<dbReference type="GO" id="GO:0003677">
    <property type="term" value="F:DNA binding"/>
    <property type="evidence" value="ECO:0007669"/>
    <property type="project" value="InterPro"/>
</dbReference>
<dbReference type="OrthoDB" id="9801039at2"/>
<dbReference type="Proteomes" id="UP000054363">
    <property type="component" value="Unassembled WGS sequence"/>
</dbReference>
<evidence type="ECO:0000259" key="2">
    <source>
        <dbReference type="PROSITE" id="PS50943"/>
    </source>
</evidence>
<evidence type="ECO:0000256" key="1">
    <source>
        <dbReference type="SAM" id="MobiDB-lite"/>
    </source>
</evidence>
<dbReference type="Pfam" id="PF01381">
    <property type="entry name" value="HTH_3"/>
    <property type="match status" value="1"/>
</dbReference>
<dbReference type="EMBL" id="JPER01000002">
    <property type="protein sequence ID" value="KFZ31134.1"/>
    <property type="molecule type" value="Genomic_DNA"/>
</dbReference>
<protein>
    <recommendedName>
        <fullName evidence="2">HTH cro/C1-type domain-containing protein</fullName>
    </recommendedName>
</protein>
<dbReference type="SUPFAM" id="SSF47413">
    <property type="entry name" value="lambda repressor-like DNA-binding domains"/>
    <property type="match status" value="1"/>
</dbReference>
<dbReference type="InterPro" id="IPR001387">
    <property type="entry name" value="Cro/C1-type_HTH"/>
</dbReference>
<dbReference type="PROSITE" id="PS50943">
    <property type="entry name" value="HTH_CROC1"/>
    <property type="match status" value="1"/>
</dbReference>
<proteinExistence type="predicted"/>
<accession>A0A094IZ78</accession>
<gene>
    <name evidence="3" type="ORF">IDSA_06555</name>
</gene>
<feature type="region of interest" description="Disordered" evidence="1">
    <location>
        <begin position="80"/>
        <end position="105"/>
    </location>
</feature>
<keyword evidence="4" id="KW-1185">Reference proteome</keyword>
<evidence type="ECO:0000313" key="3">
    <source>
        <dbReference type="EMBL" id="KFZ31134.1"/>
    </source>
</evidence>
<organism evidence="3 4">
    <name type="scientific">Pseudidiomarina salinarum</name>
    <dbReference type="NCBI Taxonomy" id="435908"/>
    <lineage>
        <taxon>Bacteria</taxon>
        <taxon>Pseudomonadati</taxon>
        <taxon>Pseudomonadota</taxon>
        <taxon>Gammaproteobacteria</taxon>
        <taxon>Alteromonadales</taxon>
        <taxon>Idiomarinaceae</taxon>
        <taxon>Pseudidiomarina</taxon>
    </lineage>
</organism>
<dbReference type="SMART" id="SM00530">
    <property type="entry name" value="HTH_XRE"/>
    <property type="match status" value="1"/>
</dbReference>
<evidence type="ECO:0000313" key="4">
    <source>
        <dbReference type="Proteomes" id="UP000054363"/>
    </source>
</evidence>
<dbReference type="RefSeq" id="WP_034775195.1">
    <property type="nucleotide sequence ID" value="NZ_JPER01000002.1"/>
</dbReference>
<dbReference type="eggNOG" id="COG3620">
    <property type="taxonomic scope" value="Bacteria"/>
</dbReference>
<dbReference type="Gene3D" id="1.10.260.40">
    <property type="entry name" value="lambda repressor-like DNA-binding domains"/>
    <property type="match status" value="1"/>
</dbReference>
<name>A0A094IZ78_9GAMM</name>